<dbReference type="AlphaFoldDB" id="A0A9P7SHP6"/>
<feature type="compositionally biased region" description="Polar residues" evidence="8">
    <location>
        <begin position="1"/>
        <end position="10"/>
    </location>
</feature>
<evidence type="ECO:0000256" key="5">
    <source>
        <dbReference type="ARBA" id="ARBA00023187"/>
    </source>
</evidence>
<feature type="region of interest" description="Disordered" evidence="8">
    <location>
        <begin position="43"/>
        <end position="178"/>
    </location>
</feature>
<dbReference type="InterPro" id="IPR022159">
    <property type="entry name" value="STIP/TFIP11_N"/>
</dbReference>
<dbReference type="PANTHER" id="PTHR23329">
    <property type="entry name" value="TUFTELIN-INTERACTING PROTEIN 11-RELATED"/>
    <property type="match status" value="1"/>
</dbReference>
<evidence type="ECO:0000259" key="9">
    <source>
        <dbReference type="PROSITE" id="PS50174"/>
    </source>
</evidence>
<reference evidence="10 11" key="1">
    <citation type="journal article" date="2020" name="bioRxiv">
        <title>Whole genome comparisons of ergot fungi reveals the divergence and evolution of species within the genus Claviceps are the result of varying mechanisms driving genome evolution and host range expansion.</title>
        <authorList>
            <person name="Wyka S.A."/>
            <person name="Mondo S.J."/>
            <person name="Liu M."/>
            <person name="Dettman J."/>
            <person name="Nalam V."/>
            <person name="Broders K.D."/>
        </authorList>
    </citation>
    <scope>NUCLEOTIDE SEQUENCE [LARGE SCALE GENOMIC DNA]</scope>
    <source>
        <strain evidence="10 11">CCC 1485</strain>
    </source>
</reference>
<proteinExistence type="inferred from homology"/>
<feature type="compositionally biased region" description="Basic and acidic residues" evidence="8">
    <location>
        <begin position="302"/>
        <end position="332"/>
    </location>
</feature>
<dbReference type="PROSITE" id="PS50174">
    <property type="entry name" value="G_PATCH"/>
    <property type="match status" value="1"/>
</dbReference>
<keyword evidence="6" id="KW-0539">Nucleus</keyword>
<evidence type="ECO:0000256" key="6">
    <source>
        <dbReference type="ARBA" id="ARBA00023242"/>
    </source>
</evidence>
<keyword evidence="11" id="KW-1185">Reference proteome</keyword>
<dbReference type="Pfam" id="PF12457">
    <property type="entry name" value="TIP_N"/>
    <property type="match status" value="1"/>
</dbReference>
<dbReference type="PANTHER" id="PTHR23329:SF1">
    <property type="entry name" value="TUFTELIN-INTERACTING PROTEIN 11"/>
    <property type="match status" value="1"/>
</dbReference>
<evidence type="ECO:0000313" key="10">
    <source>
        <dbReference type="EMBL" id="KAG5942452.1"/>
    </source>
</evidence>
<keyword evidence="7" id="KW-0175">Coiled coil</keyword>
<evidence type="ECO:0000256" key="2">
    <source>
        <dbReference type="ARBA" id="ARBA00010900"/>
    </source>
</evidence>
<feature type="compositionally biased region" description="Acidic residues" evidence="8">
    <location>
        <begin position="158"/>
        <end position="171"/>
    </location>
</feature>
<dbReference type="InterPro" id="IPR045211">
    <property type="entry name" value="TFP11/STIP/Ntr1"/>
</dbReference>
<evidence type="ECO:0000256" key="3">
    <source>
        <dbReference type="ARBA" id="ARBA00022664"/>
    </source>
</evidence>
<feature type="compositionally biased region" description="Gly residues" evidence="8">
    <location>
        <begin position="342"/>
        <end position="351"/>
    </location>
</feature>
<comment type="subcellular location">
    <subcellularLocation>
        <location evidence="1">Nucleus</location>
    </subcellularLocation>
</comment>
<feature type="coiled-coil region" evidence="7">
    <location>
        <begin position="412"/>
        <end position="467"/>
    </location>
</feature>
<organism evidence="10 11">
    <name type="scientific">Claviceps pazoutovae</name>
    <dbReference type="NCBI Taxonomy" id="1649127"/>
    <lineage>
        <taxon>Eukaryota</taxon>
        <taxon>Fungi</taxon>
        <taxon>Dikarya</taxon>
        <taxon>Ascomycota</taxon>
        <taxon>Pezizomycotina</taxon>
        <taxon>Sordariomycetes</taxon>
        <taxon>Hypocreomycetidae</taxon>
        <taxon>Hypocreales</taxon>
        <taxon>Clavicipitaceae</taxon>
        <taxon>Claviceps</taxon>
    </lineage>
</organism>
<feature type="region of interest" description="Disordered" evidence="8">
    <location>
        <begin position="299"/>
        <end position="356"/>
    </location>
</feature>
<protein>
    <recommendedName>
        <fullName evidence="9">G-patch domain-containing protein</fullName>
    </recommendedName>
</protein>
<dbReference type="InterPro" id="IPR022783">
    <property type="entry name" value="GCFC_dom"/>
</dbReference>
<comment type="caution">
    <text evidence="10">The sequence shown here is derived from an EMBL/GenBank/DDBJ whole genome shotgun (WGS) entry which is preliminary data.</text>
</comment>
<feature type="domain" description="G-patch" evidence="9">
    <location>
        <begin position="258"/>
        <end position="304"/>
    </location>
</feature>
<dbReference type="EMBL" id="SRPO01000080">
    <property type="protein sequence ID" value="KAG5942452.1"/>
    <property type="molecule type" value="Genomic_DNA"/>
</dbReference>
<evidence type="ECO:0000256" key="7">
    <source>
        <dbReference type="SAM" id="Coils"/>
    </source>
</evidence>
<feature type="region of interest" description="Disordered" evidence="8">
    <location>
        <begin position="232"/>
        <end position="254"/>
    </location>
</feature>
<evidence type="ECO:0000256" key="8">
    <source>
        <dbReference type="SAM" id="MobiDB-lite"/>
    </source>
</evidence>
<dbReference type="Pfam" id="PF07842">
    <property type="entry name" value="GCFC"/>
    <property type="match status" value="1"/>
</dbReference>
<dbReference type="Pfam" id="PF01585">
    <property type="entry name" value="G-patch"/>
    <property type="match status" value="1"/>
</dbReference>
<dbReference type="InterPro" id="IPR000467">
    <property type="entry name" value="G_patch_dom"/>
</dbReference>
<keyword evidence="5" id="KW-0508">mRNA splicing</keyword>
<dbReference type="GO" id="GO:0003676">
    <property type="term" value="F:nucleic acid binding"/>
    <property type="evidence" value="ECO:0007669"/>
    <property type="project" value="InterPro"/>
</dbReference>
<keyword evidence="4" id="KW-0747">Spliceosome</keyword>
<dbReference type="GO" id="GO:0000390">
    <property type="term" value="P:spliceosomal complex disassembly"/>
    <property type="evidence" value="ECO:0007669"/>
    <property type="project" value="InterPro"/>
</dbReference>
<sequence>MQDSQTSSGVKNERIISNPPAAVGAPGNTLIMTNNGGFSFDPSRLNKASAAEFSSSESESENEYRIPGVEADDNDFGDFNPRKKRRVGNNNKEQAALGIFGSDSEDDGPHSRWKRKTLRTKGMTFVPTTTSGNSSDENMEDEEDSLPVLGNGDGSEKEVDDDEEEEEEEDGASAGVGLGFGRGLGSAFQNTRNVDAADNQGVATPKVDAKFTGTGVLGMGFVPSSARDPVLRVPDSEQSKVQNKPQPSTFTAKGKMNAKGFGARMMAKMGYVEGKGLGREGQGRNVIIEANLRPQGIGLGAVKEKTEQERKEEKRQAELRGEKIVDSDEDEKKRRRARKKALGGGGGGGGTPRRPKTKYLTVEELKASAPGLHIPEAFTPILDMTGPGSKLLTSASGLMTPTSAVSSDTPEVIEARKLARRAQADLQAFSEEWRSLEERKTWTDLELKEREQEMEDLRADFEKLRGFCDMVTQELSTESDLEQVLACLRKAAETNTASSETGDFAVAAIHPFLKDAEWNLLKEPSKFTTELSGLSATFMKPDNDVRTMNKWNQNDGNMDGIYRRHQKATTPYESMMYKIWLPKAVAAVREWDPLEPGPMLDVIENWNDLLPQFVGAQVMDHVARKLEAAVSDWNPKKKRQSHHLPHSWLFPWLQYLPAYHLDPKGTGLVAEVKRKFRHLIGVWEFERGPVPGLKQWQEILGSQWVPLIMSHVLPSMGRYLRSNFRVDPADQEPYLPVLTGVMKWNQLLSDSVMAEVLVQNIFPMWYEKLQQWLALAEADLEEVAEWYTWWRGVLLKDMAGIEGVKMELDKGLQMMNLV</sequence>
<feature type="region of interest" description="Disordered" evidence="8">
    <location>
        <begin position="1"/>
        <end position="28"/>
    </location>
</feature>
<feature type="compositionally biased region" description="Low complexity" evidence="8">
    <location>
        <begin position="48"/>
        <end position="57"/>
    </location>
</feature>
<dbReference type="SMART" id="SM00443">
    <property type="entry name" value="G_patch"/>
    <property type="match status" value="1"/>
</dbReference>
<accession>A0A9P7SHP6</accession>
<feature type="compositionally biased region" description="Polar residues" evidence="8">
    <location>
        <begin position="239"/>
        <end position="251"/>
    </location>
</feature>
<dbReference type="GO" id="GO:0071008">
    <property type="term" value="C:U2-type post-mRNA release spliceosomal complex"/>
    <property type="evidence" value="ECO:0007669"/>
    <property type="project" value="TreeGrafter"/>
</dbReference>
<dbReference type="OrthoDB" id="4822at2759"/>
<dbReference type="Proteomes" id="UP000706124">
    <property type="component" value="Unassembled WGS sequence"/>
</dbReference>
<name>A0A9P7SHP6_9HYPO</name>
<keyword evidence="3" id="KW-0507">mRNA processing</keyword>
<gene>
    <name evidence="10" type="ORF">E4U60_007305</name>
</gene>
<evidence type="ECO:0000256" key="4">
    <source>
        <dbReference type="ARBA" id="ARBA00022728"/>
    </source>
</evidence>
<evidence type="ECO:0000256" key="1">
    <source>
        <dbReference type="ARBA" id="ARBA00004123"/>
    </source>
</evidence>
<comment type="similarity">
    <text evidence="2">Belongs to the TFP11/STIP family.</text>
</comment>
<evidence type="ECO:0000313" key="11">
    <source>
        <dbReference type="Proteomes" id="UP000706124"/>
    </source>
</evidence>